<comment type="catalytic activity">
    <reaction evidence="1">
        <text>Thiol-dependent hydrolysis of ester, thioester, amide, peptide and isopeptide bonds formed by the C-terminal Gly of ubiquitin (a 76-residue protein attached to proteins as an intracellular targeting signal).</text>
        <dbReference type="EC" id="3.4.19.12"/>
    </reaction>
</comment>
<dbReference type="InterPro" id="IPR022099">
    <property type="entry name" value="DUF3638"/>
</dbReference>
<evidence type="ECO:0000256" key="7">
    <source>
        <dbReference type="SAM" id="MobiDB-lite"/>
    </source>
</evidence>
<sequence length="2670" mass="302119">MYAIPLKVSAQNAGILVYRRKDSVLFEIFELAAPNKDVTQTLGRLKRQFPGIAYTIPTEKLDSEYIKTLSLTLKRMSGQQAPGTSASQTKGGQKHDEYREPVDPKIVTELLPAFMLPLGSVAEVMSISKNTRDEILWAQCLLPWRRSSTWLLIRVTIQLVLLRSGLDPVDAVSVYKHFMVFFASTILGKASTVLKADTDCVEWCDLVYAMKSKVSRRLHKLENAMTPSMQSQVRTIMSDAENLLKCHWQLVQTRGNTISRINNEILPTLNFKQDIVVNLRKLDAFIADISQRQSMARSARFLPQSPLAEGEEEPYVGFGQSDTKGVFRVHRLDKWITTTLPDMRTEINNDHRPIDYEGICRKLLNMMQTYNSIVEFEAGTNPESWSLMVLGVLELWVECDRAACRVCHLLEDYDPHIKIEHFQFLLLPFRSQMERLLKVEKYILDRKRRAVYSDILTSFGERHSFAVRYFDQSNEHKALRNKILESAEQGKQKKIREFHDRRAMYERLMRQFETSACEYYTQFKGEELVRTHKPSCSRCKALNCANRMMISIHEWPLPKLEDPAKTIVFELQVPSWFTIWRQATTFILFGIFKHEYAHKLNPGDRFPLNSDVHLSQKFRSFGYIRDARIGLLSKVKANVKSHYAQKLVSQLNKATSVLVDNAMQYQYYDHQNNCFTGSICAVGDTKQLVKSTTYQLPPTSMALQVFLHRPSTAPDGPAPNLVLATQHNCPAHMSLAEYKALCSMPLGRHIQWQNILLQATAPSVDFRKIESSLFVLQCIYQAGPPSKEGQWYRDGHSIPASMATFGQTMLCSLEDALVKVEDNWQCVHELATYIAIARRILTLSATDVMRHEALNFLTRARRIALRWVGVLKDRVDSAVHDEEKVVLRAKVAHAALVHADSFNVDDVLSDGRCVLRLILDSDTNAADFIETCITIEESYVDGQRTDDLQHILHWRWQRLCARAYVILYDLVVNESSNALDIAVSRSWAAYHPTEAGWRISPTALCRQGGKTWLMTESASCDGLGQLIVHYCLVTGDMRVNGLPLKRLPVAYEKTSMYGRLFGHTALEVMPGHMPGLPFSGKKRYMGHEIHLGLRAHDADGSDLLVRAIKDGTTWELVQPSFFQGFPTHFVKGYVHWYNTKLNVVEFRPMTDPWNSSEDNWNLVRFRAGGWRLGRRDHILIAPRALNSESKTAEAIGAILAPLVDWPDLHLIWRPSLAMLDIDIPNLKLGFMLKQSGEKITSRQFRGMAIDIDQSIGTLIGFINKLVLKSSSNLANRKVIIVEGPVTNSLSPTGAEVNVYKDRALRAHAYDIDERLGRLVDNGSLESKLYICYLHALSSFCLPDPLTKRTGTEQALDILDSAAVKSFPTFSQENINRLLDIAKLTPLRTYYPKHLKVMQTVSWSATLGCMAQHNGFFRAVRSLFDTAAERKFFYPERYLEPPSLEAYKPELITRDEIRSATFRVSNYGAEKFTTSRDLFYSPRDRGQATEAARWAYLMAHYIFNESEGLAAPMPINNVPQHVWQFLSQYAATDVLGPKSTLDFHGLKETLEYDARWLKSSHKTILAHGFVRYQGALSRNMRDIGKYNIMIWLATLAYAPDADKVIVQLLASFVKIAAISSIHAPNATKFEPSRGYSFNRKELGSKLRSESLQRRFQDCPESKGSGSRTKARWRWGNNRSEVIDSLLDTAEEKWPCECPHLGRHSKRGEWQVYLHSQEAIRVVHEHNQVWFDNYNLYQYLSEIAKNITTSRMRSSASIPVLSSSASNQLPWNEHRDGFVGETDVFNCLPPNLEDVKRHIPDPSLPLKTAPMDGVKAVVPTSLLGDLIEKLGSMASANFEKDYISALQQSAGSLELVTHNRPHGGHTEDMLQLLLVHLDRCKEYEELLYASLHGAIVNYMASRTHLEQSLLGTMAVSNTGSCLASHHPRVGPSFFLRFLSRNRWKSLSIGWKQCIVQYAVAVTHVQRAERMVSAAQSNDFVAVSSELNNCGHTNWDPLDHPDSLLLEVESGLMIRQVQEQIAAQMRSPPDSNNAVMQLNMGEGKSSVIVPIVAAALADGKRLVRVIVAKPQSQQMLQMLTSKLGGLLNRVIFQMPFSRALRVTEGEVGAIHGLLEKCREVGGVLLVQPEHILSFEQMGKEYAMDYAKRKAGEMLNHTRHFLFHNARDIVDESDENFSVKFELVYTMGEQQTVDHGSKRWKTIQDILDAVRAVSPGVKKELPDSVELFDSVKGSGGFPRMRILRDDAMQKLLAALVSHICDNGLTGFPLSRQTPAMREAVRTYITKIDLSEEEISCVEKEGSSGFWTDTVRPTLVLLRGLIACNILAFAFMQKRWRVNYGSAPARTPPTRLAVPYLAKDRPSARSEFSHPDVVIILTCLTYYYSGLTNDDLFLVFDRLLKSDQAEVEYALWVRDNPNMPPKLKSLAGVNVEDKRQCAESVFPHLKSSKAVIDYFLDRVVFEKEMREFPSKLSASGWDLGEKKRHPTTGFSGTNDSRRLLPLDVTQLDLPEQKHTNALVMSYLLQPETSVTDIPPKSSAQARDADVLLDLVVGLNPPVRVILDVGAQVLELSNLEVAQQWLQRVQDDQTQAAVFFDDNDELSVLNRSGYIERLQTSPFASQLDLCLVFLDEAHTRGTDLKLPTNYRAAVTLGANQTKDGLMQGKRLFPTLEPCPL</sequence>
<keyword evidence="12" id="KW-1185">Reference proteome</keyword>
<evidence type="ECO:0000256" key="4">
    <source>
        <dbReference type="ARBA" id="ARBA00022786"/>
    </source>
</evidence>
<dbReference type="Pfam" id="PF12359">
    <property type="entry name" value="DUF3645"/>
    <property type="match status" value="1"/>
</dbReference>
<name>A0A2N3NJN8_9PEZI</name>
<keyword evidence="6" id="KW-0788">Thiol protease</keyword>
<dbReference type="OrthoDB" id="3182339at2759"/>
<protein>
    <recommendedName>
        <fullName evidence="2">ubiquitinyl hydrolase 1</fullName>
        <ecNumber evidence="2">3.4.19.12</ecNumber>
    </recommendedName>
</protein>
<dbReference type="EC" id="3.4.19.12" evidence="2"/>
<feature type="region of interest" description="Disordered" evidence="7">
    <location>
        <begin position="76"/>
        <end position="98"/>
    </location>
</feature>
<evidence type="ECO:0000313" key="11">
    <source>
        <dbReference type="EMBL" id="PKS12562.1"/>
    </source>
</evidence>
<dbReference type="GO" id="GO:0006508">
    <property type="term" value="P:proteolysis"/>
    <property type="evidence" value="ECO:0007669"/>
    <property type="project" value="UniProtKB-KW"/>
</dbReference>
<evidence type="ECO:0000256" key="6">
    <source>
        <dbReference type="ARBA" id="ARBA00022807"/>
    </source>
</evidence>
<evidence type="ECO:0000259" key="9">
    <source>
        <dbReference type="Pfam" id="PF12359"/>
    </source>
</evidence>
<dbReference type="Proteomes" id="UP000233524">
    <property type="component" value="Unassembled WGS sequence"/>
</dbReference>
<feature type="domain" description="DUF6606" evidence="10">
    <location>
        <begin position="4"/>
        <end position="187"/>
    </location>
</feature>
<dbReference type="InterPro" id="IPR022105">
    <property type="entry name" value="DUF3645"/>
</dbReference>
<keyword evidence="3" id="KW-0645">Protease</keyword>
<dbReference type="Pfam" id="PF20255">
    <property type="entry name" value="DUF6606"/>
    <property type="match status" value="1"/>
</dbReference>
<dbReference type="InterPro" id="IPR051346">
    <property type="entry name" value="OTU_Deubiquitinase"/>
</dbReference>
<evidence type="ECO:0000256" key="2">
    <source>
        <dbReference type="ARBA" id="ARBA00012759"/>
    </source>
</evidence>
<proteinExistence type="predicted"/>
<dbReference type="STRING" id="41688.A0A2N3NJN8"/>
<keyword evidence="4" id="KW-0833">Ubl conjugation pathway</keyword>
<feature type="domain" description="DUF3638" evidence="8">
    <location>
        <begin position="1989"/>
        <end position="2211"/>
    </location>
</feature>
<evidence type="ECO:0000256" key="5">
    <source>
        <dbReference type="ARBA" id="ARBA00022801"/>
    </source>
</evidence>
<organism evidence="11 12">
    <name type="scientific">Lomentospora prolificans</name>
    <dbReference type="NCBI Taxonomy" id="41688"/>
    <lineage>
        <taxon>Eukaryota</taxon>
        <taxon>Fungi</taxon>
        <taxon>Dikarya</taxon>
        <taxon>Ascomycota</taxon>
        <taxon>Pezizomycotina</taxon>
        <taxon>Sordariomycetes</taxon>
        <taxon>Hypocreomycetidae</taxon>
        <taxon>Microascales</taxon>
        <taxon>Microascaceae</taxon>
        <taxon>Lomentospora</taxon>
    </lineage>
</organism>
<dbReference type="Pfam" id="PF12340">
    <property type="entry name" value="DUF3638"/>
    <property type="match status" value="1"/>
</dbReference>
<gene>
    <name evidence="11" type="ORF">jhhlp_000770</name>
</gene>
<keyword evidence="5" id="KW-0378">Hydrolase</keyword>
<reference evidence="11 12" key="1">
    <citation type="journal article" date="2017" name="G3 (Bethesda)">
        <title>First Draft Genome Sequence of the Pathogenic Fungus Lomentospora prolificans (Formerly Scedosporium prolificans).</title>
        <authorList>
            <person name="Luo R."/>
            <person name="Zimin A."/>
            <person name="Workman R."/>
            <person name="Fan Y."/>
            <person name="Pertea G."/>
            <person name="Grossman N."/>
            <person name="Wear M.P."/>
            <person name="Jia B."/>
            <person name="Miller H."/>
            <person name="Casadevall A."/>
            <person name="Timp W."/>
            <person name="Zhang S.X."/>
            <person name="Salzberg S.L."/>
        </authorList>
    </citation>
    <scope>NUCLEOTIDE SEQUENCE [LARGE SCALE GENOMIC DNA]</scope>
    <source>
        <strain evidence="11 12">JHH-5317</strain>
    </source>
</reference>
<comment type="caution">
    <text evidence="11">The sequence shown here is derived from an EMBL/GenBank/DDBJ whole genome shotgun (WGS) entry which is preliminary data.</text>
</comment>
<dbReference type="PANTHER" id="PTHR13367">
    <property type="entry name" value="UBIQUITIN THIOESTERASE"/>
    <property type="match status" value="1"/>
</dbReference>
<dbReference type="InterPro" id="IPR046541">
    <property type="entry name" value="DUF6606"/>
</dbReference>
<evidence type="ECO:0000259" key="8">
    <source>
        <dbReference type="Pfam" id="PF12340"/>
    </source>
</evidence>
<dbReference type="VEuPathDB" id="FungiDB:jhhlp_000770"/>
<feature type="compositionally biased region" description="Polar residues" evidence="7">
    <location>
        <begin position="77"/>
        <end position="91"/>
    </location>
</feature>
<evidence type="ECO:0000256" key="1">
    <source>
        <dbReference type="ARBA" id="ARBA00000707"/>
    </source>
</evidence>
<evidence type="ECO:0000256" key="3">
    <source>
        <dbReference type="ARBA" id="ARBA00022670"/>
    </source>
</evidence>
<feature type="domain" description="DUF3645" evidence="9">
    <location>
        <begin position="2340"/>
        <end position="2373"/>
    </location>
</feature>
<evidence type="ECO:0000259" key="10">
    <source>
        <dbReference type="Pfam" id="PF20255"/>
    </source>
</evidence>
<dbReference type="PANTHER" id="PTHR13367:SF34">
    <property type="match status" value="1"/>
</dbReference>
<dbReference type="GO" id="GO:0004843">
    <property type="term" value="F:cysteine-type deubiquitinase activity"/>
    <property type="evidence" value="ECO:0007669"/>
    <property type="project" value="UniProtKB-EC"/>
</dbReference>
<dbReference type="EMBL" id="NLAX01000003">
    <property type="protein sequence ID" value="PKS12562.1"/>
    <property type="molecule type" value="Genomic_DNA"/>
</dbReference>
<accession>A0A2N3NJN8</accession>
<evidence type="ECO:0000313" key="12">
    <source>
        <dbReference type="Proteomes" id="UP000233524"/>
    </source>
</evidence>
<dbReference type="InParanoid" id="A0A2N3NJN8"/>